<dbReference type="EMBL" id="AP021861">
    <property type="protein sequence ID" value="BBO32436.1"/>
    <property type="molecule type" value="Genomic_DNA"/>
</dbReference>
<organism evidence="1 2">
    <name type="scientific">Lacipirellula parvula</name>
    <dbReference type="NCBI Taxonomy" id="2650471"/>
    <lineage>
        <taxon>Bacteria</taxon>
        <taxon>Pseudomonadati</taxon>
        <taxon>Planctomycetota</taxon>
        <taxon>Planctomycetia</taxon>
        <taxon>Pirellulales</taxon>
        <taxon>Lacipirellulaceae</taxon>
        <taxon>Lacipirellula</taxon>
    </lineage>
</organism>
<sequence length="45" mass="4898">MRQKAATGGRGGEPFDAAIKWPRSNARDRRSRLYTHAANGLVGIS</sequence>
<name>A0A5K7XDF5_9BACT</name>
<evidence type="ECO:0000313" key="2">
    <source>
        <dbReference type="Proteomes" id="UP000326837"/>
    </source>
</evidence>
<gene>
    <name evidence="1" type="ORF">PLANPX_2048</name>
</gene>
<evidence type="ECO:0000313" key="1">
    <source>
        <dbReference type="EMBL" id="BBO32436.1"/>
    </source>
</evidence>
<accession>A0A5K7XDF5</accession>
<keyword evidence="2" id="KW-1185">Reference proteome</keyword>
<dbReference type="Proteomes" id="UP000326837">
    <property type="component" value="Chromosome"/>
</dbReference>
<protein>
    <submittedName>
        <fullName evidence="1">Uncharacterized protein</fullName>
    </submittedName>
</protein>
<reference evidence="2" key="1">
    <citation type="submission" date="2019-10" db="EMBL/GenBank/DDBJ databases">
        <title>Lacipirellula parvula gen. nov., sp. nov., representing a lineage of planctomycetes widespread in freshwater anoxic habitats, and description of the family Lacipirellulaceae.</title>
        <authorList>
            <person name="Dedysh S.N."/>
            <person name="Kulichevskaya I.S."/>
            <person name="Beletsky A.V."/>
            <person name="Rakitin A.L."/>
            <person name="Mardanov A.V."/>
            <person name="Ivanova A.A."/>
            <person name="Saltykova V.X."/>
            <person name="Rijpstra W.I.C."/>
            <person name="Sinninghe Damste J.S."/>
            <person name="Ravin N.V."/>
        </authorList>
    </citation>
    <scope>NUCLEOTIDE SEQUENCE [LARGE SCALE GENOMIC DNA]</scope>
    <source>
        <strain evidence="2">PX69</strain>
    </source>
</reference>
<dbReference type="AlphaFoldDB" id="A0A5K7XDF5"/>
<proteinExistence type="predicted"/>
<dbReference type="KEGG" id="lpav:PLANPX_2048"/>